<feature type="compositionally biased region" description="Basic and acidic residues" evidence="1">
    <location>
        <begin position="292"/>
        <end position="310"/>
    </location>
</feature>
<feature type="region of interest" description="Disordered" evidence="1">
    <location>
        <begin position="221"/>
        <end position="310"/>
    </location>
</feature>
<feature type="compositionally biased region" description="Polar residues" evidence="1">
    <location>
        <begin position="567"/>
        <end position="584"/>
    </location>
</feature>
<evidence type="ECO:0000313" key="2">
    <source>
        <dbReference type="EMBL" id="CAB9513488.1"/>
    </source>
</evidence>
<dbReference type="Gene3D" id="3.30.1370.10">
    <property type="entry name" value="K Homology domain, type 1"/>
    <property type="match status" value="1"/>
</dbReference>
<evidence type="ECO:0000256" key="1">
    <source>
        <dbReference type="SAM" id="MobiDB-lite"/>
    </source>
</evidence>
<organism evidence="2 3">
    <name type="scientific">Seminavis robusta</name>
    <dbReference type="NCBI Taxonomy" id="568900"/>
    <lineage>
        <taxon>Eukaryota</taxon>
        <taxon>Sar</taxon>
        <taxon>Stramenopiles</taxon>
        <taxon>Ochrophyta</taxon>
        <taxon>Bacillariophyta</taxon>
        <taxon>Bacillariophyceae</taxon>
        <taxon>Bacillariophycidae</taxon>
        <taxon>Naviculales</taxon>
        <taxon>Naviculaceae</taxon>
        <taxon>Seminavis</taxon>
    </lineage>
</organism>
<protein>
    <recommendedName>
        <fullName evidence="4">K Homology domain-containing protein</fullName>
    </recommendedName>
</protein>
<feature type="compositionally biased region" description="Acidic residues" evidence="1">
    <location>
        <begin position="174"/>
        <end position="185"/>
    </location>
</feature>
<feature type="compositionally biased region" description="Basic and acidic residues" evidence="1">
    <location>
        <begin position="236"/>
        <end position="246"/>
    </location>
</feature>
<comment type="caution">
    <text evidence="2">The sequence shown here is derived from an EMBL/GenBank/DDBJ whole genome shotgun (WGS) entry which is preliminary data.</text>
</comment>
<dbReference type="InterPro" id="IPR036612">
    <property type="entry name" value="KH_dom_type_1_sf"/>
</dbReference>
<evidence type="ECO:0008006" key="4">
    <source>
        <dbReference type="Google" id="ProtNLM"/>
    </source>
</evidence>
<feature type="compositionally biased region" description="Basic residues" evidence="1">
    <location>
        <begin position="718"/>
        <end position="731"/>
    </location>
</feature>
<dbReference type="GO" id="GO:0003723">
    <property type="term" value="F:RNA binding"/>
    <property type="evidence" value="ECO:0007669"/>
    <property type="project" value="InterPro"/>
</dbReference>
<feature type="region of interest" description="Disordered" evidence="1">
    <location>
        <begin position="539"/>
        <end position="607"/>
    </location>
</feature>
<sequence length="1024" mass="113420">MDATFHPLPGSIAEKSTFPPGTSCLFVENLRDNRLSNFKRGTVEEVGLNFAASQGRGLLYKIIGVGDNAVFCQEEQVLFAPRTKVTITLRSADCSQQLNGIILGSSSVDDPATDDNASSGVKYELQVTRGAFTSIYANVSPQDIAYRATSTSTGSTATASAARESGKTAVAPTENDDAISIDDDDTVQDGEDECVAIMAQQPEEASQGASAAACSTKEICDQPGPKLESPTIDEPDVLKEPDDKSYYESAAPEPGSKTDLLELETNVKLSPKEESTRPDPATASELPSYDESIERTSQEAESRISLDNQHPRPDCLANAEDAQHCLEQPETSNDGFAINNQNPYPFQNICQGERHDTYSAQGLLRPYFRVKITTMWPFSDLCLNYHLNGVCKRGRGCARADSHRDLTRNAAKRMERVLAPVTSPEGPIFSAKRQNGDKDVISNNYQPNPFRRIRRSSENRIIFARSHLKQCCGGRFPLPGFCMHFHLNGICPKGHLCKWLENHRYLTIEEADEIEQVLQPVIGANGPIYAKTRSAEKNKRKLLSEEGAPQDKDMGVSSSASKRRSLTTDPKCNQSSSNVQSDGESSTDDESNARLEPDVRTTQEHEVDQTEMVGNIAYNLQPNPFDSIHRNTYNHIVNAKIRLQNYYGHHPFTGFCLHFHLNGRCIKGVHCSLAEDHRSLTIDEARQIERTLKPAIAPDGPIYSRTRRAAADGEPQSPKKRRRGNPKRRCSSHYERNPDDEDAPCSPSKRLCSTKLVDHNVSIEEQSNRRGSCTRPSNGSTVSTAEIHQAIKWTPPQLMTQQSKSKISLTLPAHTFGVDFFEKNIIGPQGTRAKHLGERFGCTVELHGKAWEHRSESPLSSADSVLHVRLTGKITDRLVDCARLIEKLLVRAMVPELRGFFMFRLSSLNQCKAGNQLVVHSPSQDKVYRVDNLATLLEGVVGEDQKYLTVVSDGPVADHKGRPLDPVVSRLKTLQECHRSCKVEICERSQAYPNIFRFITIYGSTHLDVLTCRNSIIQVAVTGT</sequence>
<gene>
    <name evidence="2" type="ORF">SEMRO_594_G172510.1</name>
</gene>
<dbReference type="Proteomes" id="UP001153069">
    <property type="component" value="Unassembled WGS sequence"/>
</dbReference>
<name>A0A9N8HFV2_9STRA</name>
<feature type="compositionally biased region" description="Basic and acidic residues" evidence="1">
    <location>
        <begin position="591"/>
        <end position="607"/>
    </location>
</feature>
<dbReference type="AlphaFoldDB" id="A0A9N8HFV2"/>
<feature type="compositionally biased region" description="Low complexity" evidence="1">
    <location>
        <begin position="153"/>
        <end position="162"/>
    </location>
</feature>
<keyword evidence="3" id="KW-1185">Reference proteome</keyword>
<reference evidence="2" key="1">
    <citation type="submission" date="2020-06" db="EMBL/GenBank/DDBJ databases">
        <authorList>
            <consortium name="Plant Systems Biology data submission"/>
        </authorList>
    </citation>
    <scope>NUCLEOTIDE SEQUENCE</scope>
    <source>
        <strain evidence="2">D6</strain>
    </source>
</reference>
<proteinExistence type="predicted"/>
<evidence type="ECO:0000313" key="3">
    <source>
        <dbReference type="Proteomes" id="UP001153069"/>
    </source>
</evidence>
<accession>A0A9N8HFV2</accession>
<feature type="region of interest" description="Disordered" evidence="1">
    <location>
        <begin position="692"/>
        <end position="747"/>
    </location>
</feature>
<dbReference type="EMBL" id="CAICTM010000593">
    <property type="protein sequence ID" value="CAB9513488.1"/>
    <property type="molecule type" value="Genomic_DNA"/>
</dbReference>
<dbReference type="SUPFAM" id="SSF54791">
    <property type="entry name" value="Eukaryotic type KH-domain (KH-domain type I)"/>
    <property type="match status" value="1"/>
</dbReference>
<feature type="region of interest" description="Disordered" evidence="1">
    <location>
        <begin position="153"/>
        <end position="185"/>
    </location>
</feature>